<feature type="transmembrane region" description="Helical" evidence="8">
    <location>
        <begin position="62"/>
        <end position="84"/>
    </location>
</feature>
<keyword evidence="7 8" id="KW-0472">Membrane</keyword>
<evidence type="ECO:0000256" key="4">
    <source>
        <dbReference type="ARBA" id="ARBA00022475"/>
    </source>
</evidence>
<evidence type="ECO:0000256" key="5">
    <source>
        <dbReference type="ARBA" id="ARBA00022692"/>
    </source>
</evidence>
<evidence type="ECO:0000313" key="9">
    <source>
        <dbReference type="EMBL" id="AUW95420.1"/>
    </source>
</evidence>
<protein>
    <submittedName>
        <fullName evidence="9">Permease</fullName>
    </submittedName>
</protein>
<dbReference type="EMBL" id="CP019454">
    <property type="protein sequence ID" value="AUW95420.1"/>
    <property type="molecule type" value="Genomic_DNA"/>
</dbReference>
<gene>
    <name evidence="9" type="ORF">BXT84_05615</name>
</gene>
<dbReference type="PANTHER" id="PTHR21716:SF53">
    <property type="entry name" value="PERMEASE PERM-RELATED"/>
    <property type="match status" value="1"/>
</dbReference>
<reference evidence="9 10" key="1">
    <citation type="journal article" date="2019" name="Sci. Rep.">
        <title>Sulfobacillus thermotolerans: new insights into resistance and metabolic capacities of acidophilic chemolithotrophs.</title>
        <authorList>
            <person name="Panyushkina A.E."/>
            <person name="Babenko V.V."/>
            <person name="Nikitina A.S."/>
            <person name="Selezneva O.V."/>
            <person name="Tsaplina I.A."/>
            <person name="Letarova M.A."/>
            <person name="Kostryukova E.S."/>
            <person name="Letarov A.V."/>
        </authorList>
    </citation>
    <scope>NUCLEOTIDE SEQUENCE [LARGE SCALE GENOMIC DNA]</scope>
    <source>
        <strain evidence="9 10">Kr1</strain>
    </source>
</reference>
<evidence type="ECO:0000256" key="3">
    <source>
        <dbReference type="ARBA" id="ARBA00022448"/>
    </source>
</evidence>
<feature type="transmembrane region" description="Helical" evidence="8">
    <location>
        <begin position="147"/>
        <end position="172"/>
    </location>
</feature>
<accession>A0ABM6RVC0</accession>
<feature type="transmembrane region" description="Helical" evidence="8">
    <location>
        <begin position="304"/>
        <end position="332"/>
    </location>
</feature>
<keyword evidence="4" id="KW-1003">Cell membrane</keyword>
<comment type="similarity">
    <text evidence="2">Belongs to the autoinducer-2 exporter (AI-2E) (TC 2.A.86) family.</text>
</comment>
<proteinExistence type="inferred from homology"/>
<feature type="transmembrane region" description="Helical" evidence="8">
    <location>
        <begin position="34"/>
        <end position="55"/>
    </location>
</feature>
<organism evidence="9 10">
    <name type="scientific">Sulfobacillus thermotolerans</name>
    <dbReference type="NCBI Taxonomy" id="338644"/>
    <lineage>
        <taxon>Bacteria</taxon>
        <taxon>Bacillati</taxon>
        <taxon>Bacillota</taxon>
        <taxon>Clostridia</taxon>
        <taxon>Eubacteriales</taxon>
        <taxon>Clostridiales Family XVII. Incertae Sedis</taxon>
        <taxon>Sulfobacillus</taxon>
    </lineage>
</organism>
<evidence type="ECO:0000256" key="6">
    <source>
        <dbReference type="ARBA" id="ARBA00022989"/>
    </source>
</evidence>
<keyword evidence="5 8" id="KW-0812">Transmembrane</keyword>
<keyword evidence="6 8" id="KW-1133">Transmembrane helix</keyword>
<feature type="transmembrane region" description="Helical" evidence="8">
    <location>
        <begin position="10"/>
        <end position="28"/>
    </location>
</feature>
<evidence type="ECO:0000256" key="1">
    <source>
        <dbReference type="ARBA" id="ARBA00004651"/>
    </source>
</evidence>
<dbReference type="PANTHER" id="PTHR21716">
    <property type="entry name" value="TRANSMEMBRANE PROTEIN"/>
    <property type="match status" value="1"/>
</dbReference>
<feature type="transmembrane region" description="Helical" evidence="8">
    <location>
        <begin position="247"/>
        <end position="265"/>
    </location>
</feature>
<dbReference type="InterPro" id="IPR002549">
    <property type="entry name" value="AI-2E-like"/>
</dbReference>
<feature type="transmembrane region" description="Helical" evidence="8">
    <location>
        <begin position="213"/>
        <end position="241"/>
    </location>
</feature>
<evidence type="ECO:0000256" key="7">
    <source>
        <dbReference type="ARBA" id="ARBA00023136"/>
    </source>
</evidence>
<evidence type="ECO:0000256" key="8">
    <source>
        <dbReference type="SAM" id="Phobius"/>
    </source>
</evidence>
<sequence length="345" mass="37714">MAVARGPQKYYRWGLLAVFCVGSVAIIWSARVVLLPFVFAIVIAYLVAPPVEWFVKHHVHRVVAILLVYAALGMVITGVIVYMVPLWVQETVKMIHLIPALTRQLQQTWNYWLMRFHQAPMPLSVRRAIDETGVRWENKLFGLSKTVLSTLFGVLPGLLSLIVSPILAFYLLKDMERIRARFWQVIPVKWHAEVYVLGLDIDRALNGFIRGQLLVALVVGVLSGLWVGILGIPLALLIGAIAGITDIIPYVGPIAGALPAVVLALDRSSWTAIYAVLGFVAIHQLEGTVIGPKVMGDSVGLHPLVVIFAILAGGEIGGVAGLLLAVPATAVIKVVMAHLYRRLTI</sequence>
<evidence type="ECO:0000256" key="2">
    <source>
        <dbReference type="ARBA" id="ARBA00009773"/>
    </source>
</evidence>
<dbReference type="Proteomes" id="UP000325292">
    <property type="component" value="Chromosome"/>
</dbReference>
<keyword evidence="10" id="KW-1185">Reference proteome</keyword>
<keyword evidence="3" id="KW-0813">Transport</keyword>
<dbReference type="Pfam" id="PF01594">
    <property type="entry name" value="AI-2E_transport"/>
    <property type="match status" value="1"/>
</dbReference>
<name>A0ABM6RVC0_9FIRM</name>
<comment type="subcellular location">
    <subcellularLocation>
        <location evidence="1">Cell membrane</location>
        <topology evidence="1">Multi-pass membrane protein</topology>
    </subcellularLocation>
</comment>
<evidence type="ECO:0000313" key="10">
    <source>
        <dbReference type="Proteomes" id="UP000325292"/>
    </source>
</evidence>
<feature type="transmembrane region" description="Helical" evidence="8">
    <location>
        <begin position="272"/>
        <end position="292"/>
    </location>
</feature>